<sequence length="156" mass="16477">MSWILLPIALAGNGLVAGGMMIAFLGGAPLLLRLPKEQYVPVHRFLVSRFDPFMPVCLITALIADLALVATAPEAPVRALAGTAAALLVAAIAVSLTKNVPINRWVAALDPDDLPPDWESVDPRRRWRDWNAVRTGLAAAALLVNSLALSAALAAL</sequence>
<dbReference type="EMBL" id="FQZK01000001">
    <property type="protein sequence ID" value="SHI50001.1"/>
    <property type="molecule type" value="Genomic_DNA"/>
</dbReference>
<protein>
    <recommendedName>
        <fullName evidence="4">DUF1772 domain-containing protein</fullName>
    </recommendedName>
</protein>
<dbReference type="InterPro" id="IPR013901">
    <property type="entry name" value="Anthrone_oxy"/>
</dbReference>
<evidence type="ECO:0000313" key="3">
    <source>
        <dbReference type="Proteomes" id="UP000184452"/>
    </source>
</evidence>
<proteinExistence type="predicted"/>
<evidence type="ECO:0008006" key="4">
    <source>
        <dbReference type="Google" id="ProtNLM"/>
    </source>
</evidence>
<dbReference type="Pfam" id="PF08592">
    <property type="entry name" value="Anthrone_oxy"/>
    <property type="match status" value="1"/>
</dbReference>
<gene>
    <name evidence="2" type="ORF">SAMN05421803_101412</name>
</gene>
<dbReference type="STRING" id="758803.SAMN05421803_101412"/>
<keyword evidence="1" id="KW-0812">Transmembrane</keyword>
<feature type="transmembrane region" description="Helical" evidence="1">
    <location>
        <begin position="132"/>
        <end position="155"/>
    </location>
</feature>
<name>A0A1M6BMQ1_9ACTN</name>
<evidence type="ECO:0000256" key="1">
    <source>
        <dbReference type="SAM" id="Phobius"/>
    </source>
</evidence>
<keyword evidence="1" id="KW-1133">Transmembrane helix</keyword>
<dbReference type="AlphaFoldDB" id="A0A1M6BMQ1"/>
<evidence type="ECO:0000313" key="2">
    <source>
        <dbReference type="EMBL" id="SHI50001.1"/>
    </source>
</evidence>
<feature type="transmembrane region" description="Helical" evidence="1">
    <location>
        <begin position="79"/>
        <end position="96"/>
    </location>
</feature>
<dbReference type="Proteomes" id="UP000184452">
    <property type="component" value="Unassembled WGS sequence"/>
</dbReference>
<organism evidence="2 3">
    <name type="scientific">Nocardiopsis flavescens</name>
    <dbReference type="NCBI Taxonomy" id="758803"/>
    <lineage>
        <taxon>Bacteria</taxon>
        <taxon>Bacillati</taxon>
        <taxon>Actinomycetota</taxon>
        <taxon>Actinomycetes</taxon>
        <taxon>Streptosporangiales</taxon>
        <taxon>Nocardiopsidaceae</taxon>
        <taxon>Nocardiopsis</taxon>
    </lineage>
</organism>
<reference evidence="2 3" key="1">
    <citation type="submission" date="2016-11" db="EMBL/GenBank/DDBJ databases">
        <authorList>
            <person name="Jaros S."/>
            <person name="Januszkiewicz K."/>
            <person name="Wedrychowicz H."/>
        </authorList>
    </citation>
    <scope>NUCLEOTIDE SEQUENCE [LARGE SCALE GENOMIC DNA]</scope>
    <source>
        <strain evidence="2 3">CGMCC 4.5723</strain>
    </source>
</reference>
<keyword evidence="1" id="KW-0472">Membrane</keyword>
<dbReference type="OrthoDB" id="4251131at2"/>
<accession>A0A1M6BMQ1</accession>
<feature type="transmembrane region" description="Helical" evidence="1">
    <location>
        <begin position="6"/>
        <end position="32"/>
    </location>
</feature>
<keyword evidence="3" id="KW-1185">Reference proteome</keyword>
<feature type="transmembrane region" description="Helical" evidence="1">
    <location>
        <begin position="53"/>
        <end position="73"/>
    </location>
</feature>
<dbReference type="RefSeq" id="WP_073374290.1">
    <property type="nucleotide sequence ID" value="NZ_FQZK01000001.1"/>
</dbReference>